<dbReference type="AlphaFoldDB" id="A0A2M7VAU6"/>
<evidence type="ECO:0000313" key="2">
    <source>
        <dbReference type="Proteomes" id="UP000231453"/>
    </source>
</evidence>
<dbReference type="EMBL" id="PFPL01000037">
    <property type="protein sequence ID" value="PIZ95997.1"/>
    <property type="molecule type" value="Genomic_DNA"/>
</dbReference>
<accession>A0A2M7VAU6</accession>
<protein>
    <recommendedName>
        <fullName evidence="3">Apea-like HEPN domain-containing protein</fullName>
    </recommendedName>
</protein>
<organism evidence="1 2">
    <name type="scientific">Candidatus Magasanikbacteria bacterium CG_4_10_14_0_2_um_filter_33_14</name>
    <dbReference type="NCBI Taxonomy" id="1974636"/>
    <lineage>
        <taxon>Bacteria</taxon>
        <taxon>Candidatus Magasanikiibacteriota</taxon>
    </lineage>
</organism>
<comment type="caution">
    <text evidence="1">The sequence shown here is derived from an EMBL/GenBank/DDBJ whole genome shotgun (WGS) entry which is preliminary data.</text>
</comment>
<name>A0A2M7VAU6_9BACT</name>
<reference evidence="2" key="1">
    <citation type="submission" date="2017-09" db="EMBL/GenBank/DDBJ databases">
        <title>Depth-based differentiation of microbial function through sediment-hosted aquifers and enrichment of novel symbionts in the deep terrestrial subsurface.</title>
        <authorList>
            <person name="Probst A.J."/>
            <person name="Ladd B."/>
            <person name="Jarett J.K."/>
            <person name="Geller-Mcgrath D.E."/>
            <person name="Sieber C.M.K."/>
            <person name="Emerson J.B."/>
            <person name="Anantharaman K."/>
            <person name="Thomas B.C."/>
            <person name="Malmstrom R."/>
            <person name="Stieglmeier M."/>
            <person name="Klingl A."/>
            <person name="Woyke T."/>
            <person name="Ryan C.M."/>
            <person name="Banfield J.F."/>
        </authorList>
    </citation>
    <scope>NUCLEOTIDE SEQUENCE [LARGE SCALE GENOMIC DNA]</scope>
</reference>
<proteinExistence type="predicted"/>
<sequence length="221" mass="26378">MNNKKPWEQNQYKRFEDNWNKKWSKKFPNKSKLKNKIIELNYNNFYDVNNAFGKLDKALQICDFLKKLSYAKPPQDTEKIIITILVSCAEAIYKINKPEEDINENLIKGFFKPVQSKLKGKIKGHTETKMPYNKSFDSTEVLYLIRNDYIHNGNFTGKVFRLNSSEKKSYNHGLFYYYEKENKNKLIQVFSSINLSYLEFINIFLESFILNIEKYCTKHKK</sequence>
<evidence type="ECO:0000313" key="1">
    <source>
        <dbReference type="EMBL" id="PIZ95997.1"/>
    </source>
</evidence>
<evidence type="ECO:0008006" key="3">
    <source>
        <dbReference type="Google" id="ProtNLM"/>
    </source>
</evidence>
<gene>
    <name evidence="1" type="ORF">COX80_02570</name>
</gene>
<dbReference type="Proteomes" id="UP000231453">
    <property type="component" value="Unassembled WGS sequence"/>
</dbReference>